<accession>A0ABU5L7Q0</accession>
<gene>
    <name evidence="1" type="ORF">Cyrtocomes_00529</name>
</gene>
<evidence type="ECO:0008006" key="3">
    <source>
        <dbReference type="Google" id="ProtNLM"/>
    </source>
</evidence>
<keyword evidence="2" id="KW-1185">Reference proteome</keyword>
<comment type="caution">
    <text evidence="1">The sequence shown here is derived from an EMBL/GenBank/DDBJ whole genome shotgun (WGS) entry which is preliminary data.</text>
</comment>
<reference evidence="1 2" key="1">
    <citation type="submission" date="2023-02" db="EMBL/GenBank/DDBJ databases">
        <title>Host association and intracellularity evolved multiple times independently in the Rickettsiales.</title>
        <authorList>
            <person name="Castelli M."/>
            <person name="Nardi T."/>
            <person name="Gammuto L."/>
            <person name="Bellinzona G."/>
            <person name="Sabaneyeva E."/>
            <person name="Potekhin A."/>
            <person name="Serra V."/>
            <person name="Petroni G."/>
            <person name="Sassera D."/>
        </authorList>
    </citation>
    <scope>NUCLEOTIDE SEQUENCE [LARGE SCALE GENOMIC DNA]</scope>
    <source>
        <strain evidence="1 2">BOD18</strain>
    </source>
</reference>
<sequence>MKNKTKIIELGNADALVMGGGEGTNEQYGGRRS</sequence>
<evidence type="ECO:0000313" key="2">
    <source>
        <dbReference type="Proteomes" id="UP001293791"/>
    </source>
</evidence>
<proteinExistence type="predicted"/>
<dbReference type="EMBL" id="JARGYT010000023">
    <property type="protein sequence ID" value="MDZ5762158.1"/>
    <property type="molecule type" value="Genomic_DNA"/>
</dbReference>
<name>A0ABU5L7Q0_9RICK</name>
<organism evidence="1 2">
    <name type="scientific">Candidatus Cyrtobacter comes</name>
    <dbReference type="NCBI Taxonomy" id="675776"/>
    <lineage>
        <taxon>Bacteria</taxon>
        <taxon>Pseudomonadati</taxon>
        <taxon>Pseudomonadota</taxon>
        <taxon>Alphaproteobacteria</taxon>
        <taxon>Rickettsiales</taxon>
        <taxon>Candidatus Midichloriaceae</taxon>
        <taxon>Candidatus Cyrtobacter</taxon>
    </lineage>
</organism>
<protein>
    <recommendedName>
        <fullName evidence="3">Bacteriocin</fullName>
    </recommendedName>
</protein>
<evidence type="ECO:0000313" key="1">
    <source>
        <dbReference type="EMBL" id="MDZ5762158.1"/>
    </source>
</evidence>
<dbReference type="Proteomes" id="UP001293791">
    <property type="component" value="Unassembled WGS sequence"/>
</dbReference>